<evidence type="ECO:0000256" key="8">
    <source>
        <dbReference type="ARBA" id="ARBA00023136"/>
    </source>
</evidence>
<evidence type="ECO:0000256" key="6">
    <source>
        <dbReference type="ARBA" id="ARBA00022827"/>
    </source>
</evidence>
<comment type="catalytic activity">
    <reaction evidence="9">
        <text>n a quinone + n hydrogen sulfide + n H(+) = polysulfur(n-2) + n a quinol</text>
        <dbReference type="Rhea" id="RHEA:30239"/>
        <dbReference type="Rhea" id="RHEA-COMP:19475"/>
        <dbReference type="ChEBI" id="CHEBI:15378"/>
        <dbReference type="ChEBI" id="CHEBI:17909"/>
        <dbReference type="ChEBI" id="CHEBI:24646"/>
        <dbReference type="ChEBI" id="CHEBI:29919"/>
        <dbReference type="ChEBI" id="CHEBI:132124"/>
        <dbReference type="EC" id="1.8.5.4"/>
    </reaction>
</comment>
<evidence type="ECO:0000313" key="16">
    <source>
        <dbReference type="EMBL" id="TLS66124.1"/>
    </source>
</evidence>
<dbReference type="Proteomes" id="UP000306585">
    <property type="component" value="Unassembled WGS sequence"/>
</dbReference>
<comment type="function">
    <text evidence="10">Catalyzes the oxidation of hydrogen sulfide, with the help of a quinone. Consecutive reaction cycles lead to the accumulation of a polysulfide product on the active site Cys residues; these products are released when they exceed a critical length, typically as cyclooctasulfur.</text>
</comment>
<dbReference type="InterPro" id="IPR023753">
    <property type="entry name" value="FAD/NAD-binding_dom"/>
</dbReference>
<organism evidence="16 17">
    <name type="scientific">Mariprofundus erugo</name>
    <dbReference type="NCBI Taxonomy" id="2528639"/>
    <lineage>
        <taxon>Bacteria</taxon>
        <taxon>Pseudomonadati</taxon>
        <taxon>Pseudomonadota</taxon>
        <taxon>Candidatius Mariprofundia</taxon>
        <taxon>Mariprofundales</taxon>
        <taxon>Mariprofundaceae</taxon>
        <taxon>Mariprofundus</taxon>
    </lineage>
</organism>
<dbReference type="RefSeq" id="WP_138239881.1">
    <property type="nucleotide sequence ID" value="NZ_VBRY01000011.1"/>
</dbReference>
<comment type="subcellular location">
    <subcellularLocation>
        <location evidence="2">Membrane</location>
        <topology evidence="2">Peripheral membrane protein</topology>
    </subcellularLocation>
</comment>
<feature type="domain" description="FAD/NAD(P)-binding" evidence="15">
    <location>
        <begin position="3"/>
        <end position="245"/>
    </location>
</feature>
<dbReference type="FunFam" id="3.50.50.100:FF:000017">
    <property type="entry name" value="Sulfide-quinone reductase"/>
    <property type="match status" value="1"/>
</dbReference>
<dbReference type="AlphaFoldDB" id="A0A5R9GS87"/>
<dbReference type="GO" id="GO:0016020">
    <property type="term" value="C:membrane"/>
    <property type="evidence" value="ECO:0007669"/>
    <property type="project" value="UniProtKB-SubCell"/>
</dbReference>
<sequence>MAHVVIIGAGIGGMPAAYEMKDALKKLGGQHEVTVVSNVDYFHFTPSNPWVAVGWRDKEQISFACSPYLNKKGINFLSCGVDEILADENRLRLGNGQFLDYDYLIVATGPRLAFELVEGMGPQGHTHSICHVDHAVEAHKAFEEFCKNPGPIVVGAVQGVSCFGPAYEYAAILDTELRRRKIRDKVPMTFITPEPYIGHLGLGGVEDSKSMLESELRKRDIKFITNCKTLKVHEHSIDYEELDRHGAVIASGSLPHKYAMLMPPFRGVGPVANCEGLVNPLGFVTINEFQQNLKFKNIYGTGVIVAIPPIETTPVPIGTPKTGFMIETMTTAIVHNIIHDLKGEAPEKSGTWGAICLADFGNGGVALIAYPQIPPRNMVWAKSGAWVHVAKVGFEKYFMRKMKTGVSEPFMEKAFLKRMGIERLK</sequence>
<evidence type="ECO:0000256" key="5">
    <source>
        <dbReference type="ARBA" id="ARBA00022741"/>
    </source>
</evidence>
<evidence type="ECO:0000256" key="3">
    <source>
        <dbReference type="ARBA" id="ARBA00022630"/>
    </source>
</evidence>
<evidence type="ECO:0000256" key="10">
    <source>
        <dbReference type="ARBA" id="ARBA00054727"/>
    </source>
</evidence>
<keyword evidence="7" id="KW-0560">Oxidoreductase</keyword>
<comment type="caution">
    <text evidence="16">The sequence shown here is derived from an EMBL/GenBank/DDBJ whole genome shotgun (WGS) entry which is preliminary data.</text>
</comment>
<evidence type="ECO:0000256" key="7">
    <source>
        <dbReference type="ARBA" id="ARBA00023002"/>
    </source>
</evidence>
<evidence type="ECO:0000256" key="1">
    <source>
        <dbReference type="ARBA" id="ARBA00001974"/>
    </source>
</evidence>
<dbReference type="PANTHER" id="PTHR43755">
    <property type="match status" value="1"/>
</dbReference>
<keyword evidence="4" id="KW-0874">Quinone</keyword>
<evidence type="ECO:0000256" key="9">
    <source>
        <dbReference type="ARBA" id="ARBA00050821"/>
    </source>
</evidence>
<comment type="cofactor">
    <cofactor evidence="1">
        <name>FAD</name>
        <dbReference type="ChEBI" id="CHEBI:57692"/>
    </cofactor>
</comment>
<keyword evidence="17" id="KW-1185">Reference proteome</keyword>
<protein>
    <recommendedName>
        <fullName evidence="13">Sulfide-quinone reductase</fullName>
        <ecNumber evidence="12">1.8.5.4</ecNumber>
    </recommendedName>
    <alternativeName>
        <fullName evidence="14">Sulfide:quinone oxidoreductase</fullName>
    </alternativeName>
</protein>
<name>A0A5R9GS87_9PROT</name>
<dbReference type="GO" id="GO:0048038">
    <property type="term" value="F:quinone binding"/>
    <property type="evidence" value="ECO:0007669"/>
    <property type="project" value="UniProtKB-KW"/>
</dbReference>
<dbReference type="Pfam" id="PF07992">
    <property type="entry name" value="Pyr_redox_2"/>
    <property type="match status" value="1"/>
</dbReference>
<dbReference type="OrthoDB" id="9802771at2"/>
<evidence type="ECO:0000256" key="14">
    <source>
        <dbReference type="ARBA" id="ARBA00081101"/>
    </source>
</evidence>
<dbReference type="GO" id="GO:0000166">
    <property type="term" value="F:nucleotide binding"/>
    <property type="evidence" value="ECO:0007669"/>
    <property type="project" value="UniProtKB-KW"/>
</dbReference>
<keyword evidence="6" id="KW-0274">FAD</keyword>
<comment type="similarity">
    <text evidence="11">Belongs to the SQRD family.</text>
</comment>
<dbReference type="InterPro" id="IPR052541">
    <property type="entry name" value="SQRD"/>
</dbReference>
<keyword evidence="8" id="KW-0472">Membrane</keyword>
<evidence type="ECO:0000256" key="2">
    <source>
        <dbReference type="ARBA" id="ARBA00004170"/>
    </source>
</evidence>
<dbReference type="PANTHER" id="PTHR43755:SF1">
    <property type="entry name" value="FAD-DEPENDENT PYRIDINE NUCLEOTIDE-DISULPHIDE OXIDOREDUCTASE"/>
    <property type="match status" value="1"/>
</dbReference>
<dbReference type="GO" id="GO:0070224">
    <property type="term" value="F:sulfide:quinone oxidoreductase activity"/>
    <property type="evidence" value="ECO:0007669"/>
    <property type="project" value="UniProtKB-EC"/>
</dbReference>
<evidence type="ECO:0000256" key="4">
    <source>
        <dbReference type="ARBA" id="ARBA00022719"/>
    </source>
</evidence>
<keyword evidence="5" id="KW-0547">Nucleotide-binding</keyword>
<dbReference type="EC" id="1.8.5.4" evidence="12"/>
<accession>A0A5R9GS87</accession>
<dbReference type="SUPFAM" id="SSF51905">
    <property type="entry name" value="FAD/NAD(P)-binding domain"/>
    <property type="match status" value="1"/>
</dbReference>
<evidence type="ECO:0000256" key="13">
    <source>
        <dbReference type="ARBA" id="ARBA00071264"/>
    </source>
</evidence>
<reference evidence="16 17" key="1">
    <citation type="journal article" date="2019" name="Appl. Environ. Microbiol.">
        <title>Environmental Evidence and Genomic Insight of Iron-oxidizing Bacteria Preference Towards More Corrosion Resistant Stainless Steel at Higher Salinities.</title>
        <authorList>
            <person name="Garrison C.E."/>
            <person name="Price K.A."/>
            <person name="Field E.K."/>
        </authorList>
    </citation>
    <scope>NUCLEOTIDE SEQUENCE [LARGE SCALE GENOMIC DNA]</scope>
    <source>
        <strain evidence="16 17">P3</strain>
    </source>
</reference>
<evidence type="ECO:0000313" key="17">
    <source>
        <dbReference type="Proteomes" id="UP000306585"/>
    </source>
</evidence>
<evidence type="ECO:0000256" key="12">
    <source>
        <dbReference type="ARBA" id="ARBA00066453"/>
    </source>
</evidence>
<gene>
    <name evidence="16" type="ORF">FEF65_11045</name>
</gene>
<dbReference type="EMBL" id="VBRY01000011">
    <property type="protein sequence ID" value="TLS66124.1"/>
    <property type="molecule type" value="Genomic_DNA"/>
</dbReference>
<evidence type="ECO:0000259" key="15">
    <source>
        <dbReference type="Pfam" id="PF07992"/>
    </source>
</evidence>
<dbReference type="Gene3D" id="3.50.50.100">
    <property type="match status" value="1"/>
</dbReference>
<keyword evidence="3" id="KW-0285">Flavoprotein</keyword>
<proteinExistence type="inferred from homology"/>
<dbReference type="InterPro" id="IPR036188">
    <property type="entry name" value="FAD/NAD-bd_sf"/>
</dbReference>
<evidence type="ECO:0000256" key="11">
    <source>
        <dbReference type="ARBA" id="ARBA00060891"/>
    </source>
</evidence>